<comment type="caution">
    <text evidence="1">The sequence shown here is derived from an EMBL/GenBank/DDBJ whole genome shotgun (WGS) entry which is preliminary data.</text>
</comment>
<gene>
    <name evidence="1" type="ORF">OKA05_16670</name>
</gene>
<evidence type="ECO:0000313" key="2">
    <source>
        <dbReference type="Proteomes" id="UP001320876"/>
    </source>
</evidence>
<dbReference type="RefSeq" id="WP_264488310.1">
    <property type="nucleotide sequence ID" value="NZ_JAPDDT010000007.1"/>
</dbReference>
<keyword evidence="2" id="KW-1185">Reference proteome</keyword>
<dbReference type="Proteomes" id="UP001320876">
    <property type="component" value="Unassembled WGS sequence"/>
</dbReference>
<organism evidence="1 2">
    <name type="scientific">Luteolibacter arcticus</name>
    <dbReference type="NCBI Taxonomy" id="1581411"/>
    <lineage>
        <taxon>Bacteria</taxon>
        <taxon>Pseudomonadati</taxon>
        <taxon>Verrucomicrobiota</taxon>
        <taxon>Verrucomicrobiia</taxon>
        <taxon>Verrucomicrobiales</taxon>
        <taxon>Verrucomicrobiaceae</taxon>
        <taxon>Luteolibacter</taxon>
    </lineage>
</organism>
<protein>
    <submittedName>
        <fullName evidence="1">Uncharacterized protein</fullName>
    </submittedName>
</protein>
<name>A0ABT3GL09_9BACT</name>
<accession>A0ABT3GL09</accession>
<evidence type="ECO:0000313" key="1">
    <source>
        <dbReference type="EMBL" id="MCW1924202.1"/>
    </source>
</evidence>
<proteinExistence type="predicted"/>
<reference evidence="1 2" key="1">
    <citation type="submission" date="2022-10" db="EMBL/GenBank/DDBJ databases">
        <title>Luteolibacter arcticus strain CCTCC AB 2014275, whole genome shotgun sequencing project.</title>
        <authorList>
            <person name="Zhao G."/>
            <person name="Shen L."/>
        </authorList>
    </citation>
    <scope>NUCLEOTIDE SEQUENCE [LARGE SCALE GENOMIC DNA]</scope>
    <source>
        <strain evidence="1 2">CCTCC AB 2014275</strain>
    </source>
</reference>
<sequence>MFCSWRRSPSAPCSCAFQLRGPLPELLNHLCCLGKTTLVLRQQGLSLAKSTTFGLSVATRESGWQVIGDHLSGLETDTGRLQNLYLLAGASDRRPLIGMAEPGRPLHLTIRLDGHAWDSPVVRNLIDHFEGVSLDCLESRRLGAGAWLDEWERPVNPACDAAVVRDACQILHECRDLEVDVRTPGSRGAARFEPSFVDSSGSVLRVADRTQRHVVHADVNDPGFHLSRTEHFGLRLQISA</sequence>
<dbReference type="EMBL" id="JAPDDT010000007">
    <property type="protein sequence ID" value="MCW1924202.1"/>
    <property type="molecule type" value="Genomic_DNA"/>
</dbReference>